<dbReference type="InterPro" id="IPR024445">
    <property type="entry name" value="Tnp_ISXO2-like"/>
</dbReference>
<dbReference type="Pfam" id="PF12760">
    <property type="entry name" value="Zn_ribbon_IS1595"/>
    <property type="match status" value="1"/>
</dbReference>
<protein>
    <submittedName>
        <fullName evidence="3">Transposase-like protein</fullName>
    </submittedName>
</protein>
<dbReference type="Proteomes" id="UP001549110">
    <property type="component" value="Unassembled WGS sequence"/>
</dbReference>
<gene>
    <name evidence="3" type="ORF">ABID41_001569</name>
</gene>
<evidence type="ECO:0000256" key="1">
    <source>
        <dbReference type="SAM" id="MobiDB-lite"/>
    </source>
</evidence>
<feature type="compositionally biased region" description="Basic and acidic residues" evidence="1">
    <location>
        <begin position="298"/>
        <end position="313"/>
    </location>
</feature>
<comment type="caution">
    <text evidence="3">The sequence shown here is derived from an EMBL/GenBank/DDBJ whole genome shotgun (WGS) entry which is preliminary data.</text>
</comment>
<dbReference type="EMBL" id="JBEPLU010000001">
    <property type="protein sequence ID" value="MET3526474.1"/>
    <property type="molecule type" value="Genomic_DNA"/>
</dbReference>
<feature type="region of interest" description="Disordered" evidence="1">
    <location>
        <begin position="298"/>
        <end position="325"/>
    </location>
</feature>
<dbReference type="PANTHER" id="PTHR47163">
    <property type="entry name" value="DDE_TNP_IS1595 DOMAIN-CONTAINING PROTEIN"/>
    <property type="match status" value="1"/>
</dbReference>
<evidence type="ECO:0000313" key="3">
    <source>
        <dbReference type="EMBL" id="MET3526474.1"/>
    </source>
</evidence>
<evidence type="ECO:0000259" key="2">
    <source>
        <dbReference type="SMART" id="SM01126"/>
    </source>
</evidence>
<proteinExistence type="predicted"/>
<dbReference type="SMART" id="SM01126">
    <property type="entry name" value="DDE_Tnp_IS1595"/>
    <property type="match status" value="1"/>
</dbReference>
<name>A0ABV2EHH4_9CAUL</name>
<dbReference type="PANTHER" id="PTHR47163:SF2">
    <property type="entry name" value="SI:DKEY-17M8.2"/>
    <property type="match status" value="1"/>
</dbReference>
<dbReference type="InterPro" id="IPR024442">
    <property type="entry name" value="Transposase_Zn_ribbon"/>
</dbReference>
<accession>A0ABV2EHH4</accession>
<dbReference type="Pfam" id="PF12762">
    <property type="entry name" value="DDE_Tnp_IS1595"/>
    <property type="match status" value="1"/>
</dbReference>
<reference evidence="3 4" key="1">
    <citation type="submission" date="2024-06" db="EMBL/GenBank/DDBJ databases">
        <title>Genomic Encyclopedia of Type Strains, Phase IV (KMG-IV): sequencing the most valuable type-strain genomes for metagenomic binning, comparative biology and taxonomic classification.</title>
        <authorList>
            <person name="Goeker M."/>
        </authorList>
    </citation>
    <scope>NUCLEOTIDE SEQUENCE [LARGE SCALE GENOMIC DNA]</scope>
    <source>
        <strain evidence="3 4">DSM 17809</strain>
    </source>
</reference>
<dbReference type="NCBIfam" id="NF033547">
    <property type="entry name" value="transpos_IS1595"/>
    <property type="match status" value="1"/>
</dbReference>
<evidence type="ECO:0000313" key="4">
    <source>
        <dbReference type="Proteomes" id="UP001549110"/>
    </source>
</evidence>
<sequence length="325" mass="36506">MSESEAKAAFRAVRFADNGGEPFCPHCGADAVYEFKSRAIFKCKACEKQFSLTSGTIFASRKLYFADILTAIALFVNGVNGVAALRLSRELCINYRTAFVLTHKLREVFGAMATAEQLTGVVEIDGAVVGGSKRLGNIGNKGKSPRTPKNGKERNVVSLRERGQGGRTLTFVVGHEKDALGAILKHVHSSATVVTDEAAHWNVLHLHFDKVHHVNHSQEWSQRNGVHTNIVESLNSRLRRNHRGVHHRISPQYLHAYAAEVAWREDFRRTSNGQQFMMVLGGAARQPISRDWKGYWQRRGERPPKQPRERTPRPEPIVLDFRPRV</sequence>
<organism evidence="3 4">
    <name type="scientific">Phenylobacterium koreense</name>
    <dbReference type="NCBI Taxonomy" id="266125"/>
    <lineage>
        <taxon>Bacteria</taxon>
        <taxon>Pseudomonadati</taxon>
        <taxon>Pseudomonadota</taxon>
        <taxon>Alphaproteobacteria</taxon>
        <taxon>Caulobacterales</taxon>
        <taxon>Caulobacteraceae</taxon>
        <taxon>Phenylobacterium</taxon>
    </lineage>
</organism>
<dbReference type="InterPro" id="IPR053164">
    <property type="entry name" value="IS1016-like_transposase"/>
</dbReference>
<keyword evidence="4" id="KW-1185">Reference proteome</keyword>
<feature type="domain" description="ISXO2-like transposase" evidence="2">
    <location>
        <begin position="117"/>
        <end position="266"/>
    </location>
</feature>